<dbReference type="GO" id="GO:0006048">
    <property type="term" value="P:UDP-N-acetylglucosamine biosynthetic process"/>
    <property type="evidence" value="ECO:0007669"/>
    <property type="project" value="TreeGrafter"/>
</dbReference>
<dbReference type="EMBL" id="JAPFFM010000016">
    <property type="protein sequence ID" value="KAJ6701077.1"/>
    <property type="molecule type" value="Genomic_DNA"/>
</dbReference>
<dbReference type="Gene3D" id="3.90.550.10">
    <property type="entry name" value="Spore Coat Polysaccharide Biosynthesis Protein SpsA, Chain A"/>
    <property type="match status" value="1"/>
</dbReference>
<name>A0A9Q0Q741_9ROSI</name>
<dbReference type="SUPFAM" id="SSF53448">
    <property type="entry name" value="Nucleotide-diphospho-sugar transferases"/>
    <property type="match status" value="1"/>
</dbReference>
<proteinExistence type="inferred from homology"/>
<evidence type="ECO:0000256" key="1">
    <source>
        <dbReference type="ARBA" id="ARBA00010401"/>
    </source>
</evidence>
<reference evidence="2" key="1">
    <citation type="submission" date="2022-11" db="EMBL/GenBank/DDBJ databases">
        <authorList>
            <person name="Hyden B.L."/>
            <person name="Feng K."/>
            <person name="Yates T."/>
            <person name="Jawdy S."/>
            <person name="Smart L.B."/>
            <person name="Muchero W."/>
        </authorList>
    </citation>
    <scope>NUCLEOTIDE SEQUENCE</scope>
    <source>
        <tissue evidence="2">Shoot tip</tissue>
    </source>
</reference>
<evidence type="ECO:0000313" key="3">
    <source>
        <dbReference type="Proteomes" id="UP001151752"/>
    </source>
</evidence>
<dbReference type="InterPro" id="IPR039741">
    <property type="entry name" value="UDP-sugar_pyrophosphorylase"/>
</dbReference>
<comment type="caution">
    <text evidence="2">The sequence shown here is derived from an EMBL/GenBank/DDBJ whole genome shotgun (WGS) entry which is preliminary data.</text>
</comment>
<dbReference type="AlphaFoldDB" id="A0A9Q0Q741"/>
<protein>
    <submittedName>
        <fullName evidence="2">UDP- GLUCOSE PYROPHOSPHORYLASE</fullName>
    </submittedName>
</protein>
<dbReference type="GO" id="GO:0003977">
    <property type="term" value="F:UDP-N-acetylglucosamine diphosphorylase activity"/>
    <property type="evidence" value="ECO:0007669"/>
    <property type="project" value="TreeGrafter"/>
</dbReference>
<gene>
    <name evidence="2" type="ORF">OIU74_012426</name>
</gene>
<reference evidence="2" key="2">
    <citation type="journal article" date="2023" name="Int. J. Mol. Sci.">
        <title>De Novo Assembly and Annotation of 11 Diverse Shrub Willow (Salix) Genomes Reveals Novel Gene Organization in Sex-Linked Regions.</title>
        <authorList>
            <person name="Hyden B."/>
            <person name="Feng K."/>
            <person name="Yates T.B."/>
            <person name="Jawdy S."/>
            <person name="Cereghino C."/>
            <person name="Smart L.B."/>
            <person name="Muchero W."/>
        </authorList>
    </citation>
    <scope>NUCLEOTIDE SEQUENCE</scope>
    <source>
        <tissue evidence="2">Shoot tip</tissue>
    </source>
</reference>
<dbReference type="PANTHER" id="PTHR11952">
    <property type="entry name" value="UDP- GLUCOSE PYROPHOSPHORYLASE"/>
    <property type="match status" value="1"/>
</dbReference>
<sequence>MVRKTLFALWDELSTEERELLFKDIESLDLPRLDRIIRCSLRSQGLPVVAIEPVPENTVSTVEERTIEERERWWKMGLKAISDGKLAVLLLSGGQEKIIEHH</sequence>
<evidence type="ECO:0000313" key="2">
    <source>
        <dbReference type="EMBL" id="KAJ6701077.1"/>
    </source>
</evidence>
<accession>A0A9Q0Q741</accession>
<dbReference type="InterPro" id="IPR029044">
    <property type="entry name" value="Nucleotide-diphossugar_trans"/>
</dbReference>
<organism evidence="2 3">
    <name type="scientific">Salix koriyanagi</name>
    <dbReference type="NCBI Taxonomy" id="2511006"/>
    <lineage>
        <taxon>Eukaryota</taxon>
        <taxon>Viridiplantae</taxon>
        <taxon>Streptophyta</taxon>
        <taxon>Embryophyta</taxon>
        <taxon>Tracheophyta</taxon>
        <taxon>Spermatophyta</taxon>
        <taxon>Magnoliopsida</taxon>
        <taxon>eudicotyledons</taxon>
        <taxon>Gunneridae</taxon>
        <taxon>Pentapetalae</taxon>
        <taxon>rosids</taxon>
        <taxon>fabids</taxon>
        <taxon>Malpighiales</taxon>
        <taxon>Salicaceae</taxon>
        <taxon>Saliceae</taxon>
        <taxon>Salix</taxon>
    </lineage>
</organism>
<comment type="similarity">
    <text evidence="1">Belongs to the UDPGP type 1 family.</text>
</comment>
<dbReference type="Proteomes" id="UP001151752">
    <property type="component" value="Chromosome 1"/>
</dbReference>
<keyword evidence="3" id="KW-1185">Reference proteome</keyword>
<dbReference type="PANTHER" id="PTHR11952:SF2">
    <property type="entry name" value="LD24639P"/>
    <property type="match status" value="1"/>
</dbReference>